<evidence type="ECO:0000259" key="7">
    <source>
        <dbReference type="Pfam" id="PF08281"/>
    </source>
</evidence>
<dbReference type="GO" id="GO:0003677">
    <property type="term" value="F:DNA binding"/>
    <property type="evidence" value="ECO:0007669"/>
    <property type="project" value="UniProtKB-KW"/>
</dbReference>
<keyword evidence="3" id="KW-0731">Sigma factor</keyword>
<dbReference type="InterPro" id="IPR014284">
    <property type="entry name" value="RNA_pol_sigma-70_dom"/>
</dbReference>
<dbReference type="AlphaFoldDB" id="A0AAP6JHP9"/>
<sequence>MSDESRKQTDRSRAASRELAAAYPRFREGLLAFLRSKLSEPVVAEDLLHEVFLKALDALDRGARPSNLPAWLRTIAANALTDHYRRARPTEALPVDLADDGPGHNQAEQEMAACLIPFINGLPPKYRQVMYATTLEGKSGAQLSRELGLTPSAIKSRMARGRAMLREAILDCCHIEASANGEVLEYRRRFGKP</sequence>
<keyword evidence="4" id="KW-0238">DNA-binding</keyword>
<evidence type="ECO:0000313" key="9">
    <source>
        <dbReference type="Proteomes" id="UP001302316"/>
    </source>
</evidence>
<dbReference type="NCBIfam" id="TIGR02937">
    <property type="entry name" value="sigma70-ECF"/>
    <property type="match status" value="1"/>
</dbReference>
<dbReference type="SUPFAM" id="SSF88659">
    <property type="entry name" value="Sigma3 and sigma4 domains of RNA polymerase sigma factors"/>
    <property type="match status" value="1"/>
</dbReference>
<dbReference type="GO" id="GO:0006352">
    <property type="term" value="P:DNA-templated transcription initiation"/>
    <property type="evidence" value="ECO:0007669"/>
    <property type="project" value="InterPro"/>
</dbReference>
<evidence type="ECO:0000259" key="6">
    <source>
        <dbReference type="Pfam" id="PF04542"/>
    </source>
</evidence>
<comment type="similarity">
    <text evidence="1">Belongs to the sigma-70 factor family. ECF subfamily.</text>
</comment>
<organism evidence="8 9">
    <name type="scientific">Natronospira elongata</name>
    <dbReference type="NCBI Taxonomy" id="3110268"/>
    <lineage>
        <taxon>Bacteria</taxon>
        <taxon>Pseudomonadati</taxon>
        <taxon>Pseudomonadota</taxon>
        <taxon>Gammaproteobacteria</taxon>
        <taxon>Natronospirales</taxon>
        <taxon>Natronospiraceae</taxon>
        <taxon>Natronospira</taxon>
    </lineage>
</organism>
<gene>
    <name evidence="8" type="ORF">VCB98_11595</name>
</gene>
<dbReference type="PANTHER" id="PTHR43133:SF8">
    <property type="entry name" value="RNA POLYMERASE SIGMA FACTOR HI_1459-RELATED"/>
    <property type="match status" value="1"/>
</dbReference>
<evidence type="ECO:0000256" key="1">
    <source>
        <dbReference type="ARBA" id="ARBA00010641"/>
    </source>
</evidence>
<dbReference type="SUPFAM" id="SSF88946">
    <property type="entry name" value="Sigma2 domain of RNA polymerase sigma factors"/>
    <property type="match status" value="1"/>
</dbReference>
<evidence type="ECO:0000313" key="8">
    <source>
        <dbReference type="EMBL" id="MEA5446464.1"/>
    </source>
</evidence>
<dbReference type="EMBL" id="JAYGII010000034">
    <property type="protein sequence ID" value="MEA5446464.1"/>
    <property type="molecule type" value="Genomic_DNA"/>
</dbReference>
<comment type="caution">
    <text evidence="8">The sequence shown here is derived from an EMBL/GenBank/DDBJ whole genome shotgun (WGS) entry which is preliminary data.</text>
</comment>
<dbReference type="InterPro" id="IPR007627">
    <property type="entry name" value="RNA_pol_sigma70_r2"/>
</dbReference>
<dbReference type="RefSeq" id="WP_306727116.1">
    <property type="nucleotide sequence ID" value="NZ_JAYGII010000034.1"/>
</dbReference>
<keyword evidence="5" id="KW-0804">Transcription</keyword>
<dbReference type="Gene3D" id="1.10.1740.10">
    <property type="match status" value="1"/>
</dbReference>
<dbReference type="InterPro" id="IPR036388">
    <property type="entry name" value="WH-like_DNA-bd_sf"/>
</dbReference>
<reference evidence="8 9" key="1">
    <citation type="submission" date="2023-12" db="EMBL/GenBank/DDBJ databases">
        <title>Whole-genome sequencing of halo(alkali)philic microorganisms from hypersaline lakes.</title>
        <authorList>
            <person name="Sorokin D.Y."/>
            <person name="Merkel A.Y."/>
            <person name="Messina E."/>
            <person name="Yakimov M."/>
        </authorList>
    </citation>
    <scope>NUCLEOTIDE SEQUENCE [LARGE SCALE GENOMIC DNA]</scope>
    <source>
        <strain evidence="8 9">AB-CW1</strain>
    </source>
</reference>
<evidence type="ECO:0000256" key="5">
    <source>
        <dbReference type="ARBA" id="ARBA00023163"/>
    </source>
</evidence>
<dbReference type="Pfam" id="PF08281">
    <property type="entry name" value="Sigma70_r4_2"/>
    <property type="match status" value="1"/>
</dbReference>
<dbReference type="PANTHER" id="PTHR43133">
    <property type="entry name" value="RNA POLYMERASE ECF-TYPE SIGMA FACTO"/>
    <property type="match status" value="1"/>
</dbReference>
<keyword evidence="2" id="KW-0805">Transcription regulation</keyword>
<accession>A0AAP6JHP9</accession>
<name>A0AAP6JHP9_9GAMM</name>
<feature type="domain" description="RNA polymerase sigma-70 region 2" evidence="6">
    <location>
        <begin position="26"/>
        <end position="88"/>
    </location>
</feature>
<evidence type="ECO:0000256" key="3">
    <source>
        <dbReference type="ARBA" id="ARBA00023082"/>
    </source>
</evidence>
<dbReference type="Pfam" id="PF04542">
    <property type="entry name" value="Sigma70_r2"/>
    <property type="match status" value="1"/>
</dbReference>
<dbReference type="InterPro" id="IPR013325">
    <property type="entry name" value="RNA_pol_sigma_r2"/>
</dbReference>
<dbReference type="InterPro" id="IPR039425">
    <property type="entry name" value="RNA_pol_sigma-70-like"/>
</dbReference>
<proteinExistence type="inferred from homology"/>
<keyword evidence="9" id="KW-1185">Reference proteome</keyword>
<feature type="domain" description="RNA polymerase sigma factor 70 region 4 type 2" evidence="7">
    <location>
        <begin position="119"/>
        <end position="165"/>
    </location>
</feature>
<dbReference type="InterPro" id="IPR013324">
    <property type="entry name" value="RNA_pol_sigma_r3/r4-like"/>
</dbReference>
<evidence type="ECO:0000256" key="2">
    <source>
        <dbReference type="ARBA" id="ARBA00023015"/>
    </source>
</evidence>
<protein>
    <submittedName>
        <fullName evidence="8">Sigma-70 family RNA polymerase sigma factor</fullName>
    </submittedName>
</protein>
<dbReference type="GO" id="GO:0016987">
    <property type="term" value="F:sigma factor activity"/>
    <property type="evidence" value="ECO:0007669"/>
    <property type="project" value="UniProtKB-KW"/>
</dbReference>
<dbReference type="InterPro" id="IPR013249">
    <property type="entry name" value="RNA_pol_sigma70_r4_t2"/>
</dbReference>
<dbReference type="Gene3D" id="1.10.10.10">
    <property type="entry name" value="Winged helix-like DNA-binding domain superfamily/Winged helix DNA-binding domain"/>
    <property type="match status" value="1"/>
</dbReference>
<dbReference type="CDD" id="cd06171">
    <property type="entry name" value="Sigma70_r4"/>
    <property type="match status" value="1"/>
</dbReference>
<dbReference type="Proteomes" id="UP001302316">
    <property type="component" value="Unassembled WGS sequence"/>
</dbReference>
<evidence type="ECO:0000256" key="4">
    <source>
        <dbReference type="ARBA" id="ARBA00023125"/>
    </source>
</evidence>